<evidence type="ECO:0000313" key="9">
    <source>
        <dbReference type="Proteomes" id="UP000887116"/>
    </source>
</evidence>
<dbReference type="InterPro" id="IPR000742">
    <property type="entry name" value="EGF"/>
</dbReference>
<keyword evidence="1 6" id="KW-0245">EGF-like domain</keyword>
<dbReference type="InterPro" id="IPR001881">
    <property type="entry name" value="EGF-like_Ca-bd_dom"/>
</dbReference>
<evidence type="ECO:0000256" key="6">
    <source>
        <dbReference type="PROSITE-ProRule" id="PRU00076"/>
    </source>
</evidence>
<dbReference type="PROSITE" id="PS01187">
    <property type="entry name" value="EGF_CA"/>
    <property type="match status" value="1"/>
</dbReference>
<dbReference type="InterPro" id="IPR018097">
    <property type="entry name" value="EGF_Ca-bd_CS"/>
</dbReference>
<keyword evidence="5" id="KW-0325">Glycoprotein</keyword>
<gene>
    <name evidence="8" type="primary">AVEN_32802_1</name>
    <name evidence="8" type="ORF">TNCT_554361</name>
</gene>
<organism evidence="8 9">
    <name type="scientific">Trichonephila clavata</name>
    <name type="common">Joro spider</name>
    <name type="synonym">Nephila clavata</name>
    <dbReference type="NCBI Taxonomy" id="2740835"/>
    <lineage>
        <taxon>Eukaryota</taxon>
        <taxon>Metazoa</taxon>
        <taxon>Ecdysozoa</taxon>
        <taxon>Arthropoda</taxon>
        <taxon>Chelicerata</taxon>
        <taxon>Arachnida</taxon>
        <taxon>Araneae</taxon>
        <taxon>Araneomorphae</taxon>
        <taxon>Entelegynae</taxon>
        <taxon>Araneoidea</taxon>
        <taxon>Nephilidae</taxon>
        <taxon>Trichonephila</taxon>
    </lineage>
</organism>
<keyword evidence="9" id="KW-1185">Reference proteome</keyword>
<dbReference type="EMBL" id="BMAO01007673">
    <property type="protein sequence ID" value="GFR17718.1"/>
    <property type="molecule type" value="Genomic_DNA"/>
</dbReference>
<keyword evidence="2" id="KW-0732">Signal</keyword>
<dbReference type="GO" id="GO:0008201">
    <property type="term" value="F:heparin binding"/>
    <property type="evidence" value="ECO:0007669"/>
    <property type="project" value="TreeGrafter"/>
</dbReference>
<comment type="caution">
    <text evidence="6">Lacks conserved residue(s) required for the propagation of feature annotation.</text>
</comment>
<dbReference type="GO" id="GO:0005509">
    <property type="term" value="F:calcium ion binding"/>
    <property type="evidence" value="ECO:0007669"/>
    <property type="project" value="InterPro"/>
</dbReference>
<dbReference type="SUPFAM" id="SSF57196">
    <property type="entry name" value="EGF/Laminin"/>
    <property type="match status" value="1"/>
</dbReference>
<sequence>MEVNKEKIRYILQFFFDKGEYASQATEIVNGAHSPDTVTANYEKFKFLNSVQNTKVISKPKPDVLHSSFAFASLDVEVDTVETDISHISVSDSLQGENQDILEFKESVLKLEAETQCSKDIDCHYAGKCITRADGSKECECKNGTSGSLCQDVDECVANPYMCGNGTDVRCIFDVSLQKATCKCDNSRKKFDPGTETCRIPCKYGDCGRYGSCHTDFYLDDDPVRFCWCRAGVRGDRCEIIDVCVNKDVDCGDDPTASCELELNDKAYCKCSAKDQIFDYDAKICRDCKCGSRSTYCEFKNSKKICNCQVGYFFDGEKCKDCNCGDAVESCYLANGNKICECIDYFAQRFNQCALCDCGKNGENCSFNASGEKQCDCFPGFSMNNKGNCVALCNSTHQCQNGGTCNKICQCPKGTSGDFCEKVDWCDYDKCGFTDDVECLYNKTSTEGYCKCKKEKHYYEETTRKCYECNCGDYGECILAYDAKVCICQEGYADYLLKCKRCDCGSDALNCSFKSLGNKLCHCKEKYAQKTKKYRYDEVDAWCAPCDCGEHGKCRFDDEEQVCECEEKYKVHEGKCKECFCGYNGYCDFNSEGEKTCHCDYGYSPDEGICTPCNCDPPGLKDIGSKCTFKDHETQCECPEGFKNSGKTCEDIDECLNTSACPPNTLCKNLPGTFKCECKSGFKVKDKNQDPKNVGCEGVFLNNFLLHLKF</sequence>
<dbReference type="PROSITE" id="PS00010">
    <property type="entry name" value="ASX_HYDROXYL"/>
    <property type="match status" value="1"/>
</dbReference>
<feature type="disulfide bond" evidence="6">
    <location>
        <begin position="411"/>
        <end position="420"/>
    </location>
</feature>
<evidence type="ECO:0000256" key="3">
    <source>
        <dbReference type="ARBA" id="ARBA00022737"/>
    </source>
</evidence>
<evidence type="ECO:0000256" key="4">
    <source>
        <dbReference type="ARBA" id="ARBA00023157"/>
    </source>
</evidence>
<reference evidence="8" key="1">
    <citation type="submission" date="2020-07" db="EMBL/GenBank/DDBJ databases">
        <title>Multicomponent nature underlies the extraordinary mechanical properties of spider dragline silk.</title>
        <authorList>
            <person name="Kono N."/>
            <person name="Nakamura H."/>
            <person name="Mori M."/>
            <person name="Yoshida Y."/>
            <person name="Ohtoshi R."/>
            <person name="Malay A.D."/>
            <person name="Moran D.A.P."/>
            <person name="Tomita M."/>
            <person name="Numata K."/>
            <person name="Arakawa K."/>
        </authorList>
    </citation>
    <scope>NUCLEOTIDE SEQUENCE</scope>
</reference>
<keyword evidence="3" id="KW-0677">Repeat</keyword>
<evidence type="ECO:0000256" key="5">
    <source>
        <dbReference type="ARBA" id="ARBA00023180"/>
    </source>
</evidence>
<comment type="caution">
    <text evidence="8">The sequence shown here is derived from an EMBL/GenBank/DDBJ whole genome shotgun (WGS) entry which is preliminary data.</text>
</comment>
<accession>A0A8X6H842</accession>
<feature type="domain" description="EGF-like" evidence="7">
    <location>
        <begin position="385"/>
        <end position="421"/>
    </location>
</feature>
<dbReference type="PANTHER" id="PTHR24042">
    <property type="entry name" value="NEL HOMOLOG"/>
    <property type="match status" value="1"/>
</dbReference>
<dbReference type="InterPro" id="IPR026823">
    <property type="entry name" value="cEGF"/>
</dbReference>
<evidence type="ECO:0000256" key="1">
    <source>
        <dbReference type="ARBA" id="ARBA00022536"/>
    </source>
</evidence>
<protein>
    <recommendedName>
        <fullName evidence="7">EGF-like domain-containing protein</fullName>
    </recommendedName>
</protein>
<dbReference type="OrthoDB" id="6421645at2759"/>
<feature type="disulfide bond" evidence="6">
    <location>
        <begin position="389"/>
        <end position="399"/>
    </location>
</feature>
<dbReference type="AlphaFoldDB" id="A0A8X6H842"/>
<evidence type="ECO:0000313" key="8">
    <source>
        <dbReference type="EMBL" id="GFR17718.1"/>
    </source>
</evidence>
<dbReference type="CDD" id="cd00054">
    <property type="entry name" value="EGF_CA"/>
    <property type="match status" value="1"/>
</dbReference>
<dbReference type="SMART" id="SM00179">
    <property type="entry name" value="EGF_CA"/>
    <property type="match status" value="2"/>
</dbReference>
<proteinExistence type="predicted"/>
<dbReference type="GO" id="GO:0005615">
    <property type="term" value="C:extracellular space"/>
    <property type="evidence" value="ECO:0007669"/>
    <property type="project" value="TreeGrafter"/>
</dbReference>
<dbReference type="SMART" id="SM00181">
    <property type="entry name" value="EGF"/>
    <property type="match status" value="9"/>
</dbReference>
<feature type="domain" description="EGF-like" evidence="7">
    <location>
        <begin position="651"/>
        <end position="688"/>
    </location>
</feature>
<dbReference type="PANTHER" id="PTHR24042:SF8">
    <property type="match status" value="1"/>
</dbReference>
<evidence type="ECO:0000256" key="2">
    <source>
        <dbReference type="ARBA" id="ARBA00022729"/>
    </source>
</evidence>
<evidence type="ECO:0000259" key="7">
    <source>
        <dbReference type="PROSITE" id="PS50026"/>
    </source>
</evidence>
<dbReference type="FunFam" id="2.10.25.10:FF:000038">
    <property type="entry name" value="Fibrillin 2"/>
    <property type="match status" value="1"/>
</dbReference>
<keyword evidence="4 6" id="KW-1015">Disulfide bond</keyword>
<dbReference type="InterPro" id="IPR051586">
    <property type="entry name" value="PKC-binding_NELL"/>
</dbReference>
<name>A0A8X6H842_TRICU</name>
<dbReference type="PROSITE" id="PS00022">
    <property type="entry name" value="EGF_1"/>
    <property type="match status" value="3"/>
</dbReference>
<dbReference type="Gene3D" id="2.10.25.10">
    <property type="entry name" value="Laminin"/>
    <property type="match status" value="2"/>
</dbReference>
<dbReference type="Pfam" id="PF12662">
    <property type="entry name" value="cEGF"/>
    <property type="match status" value="1"/>
</dbReference>
<dbReference type="Proteomes" id="UP000887116">
    <property type="component" value="Unassembled WGS sequence"/>
</dbReference>
<feature type="domain" description="EGF-like" evidence="7">
    <location>
        <begin position="113"/>
        <end position="151"/>
    </location>
</feature>
<feature type="disulfide bond" evidence="6">
    <location>
        <begin position="141"/>
        <end position="150"/>
    </location>
</feature>
<dbReference type="PROSITE" id="PS50026">
    <property type="entry name" value="EGF_3"/>
    <property type="match status" value="3"/>
</dbReference>
<dbReference type="InterPro" id="IPR000152">
    <property type="entry name" value="EGF-type_Asp/Asn_hydroxyl_site"/>
</dbReference>